<feature type="chain" id="PRO_5042232073" evidence="4">
    <location>
        <begin position="21"/>
        <end position="274"/>
    </location>
</feature>
<dbReference type="SMART" id="SM00248">
    <property type="entry name" value="ANK"/>
    <property type="match status" value="5"/>
</dbReference>
<dbReference type="PANTHER" id="PTHR24193:SF121">
    <property type="entry name" value="ADA2A-CONTAINING COMPLEX COMPONENT 3, ISOFORM D"/>
    <property type="match status" value="1"/>
</dbReference>
<dbReference type="InterPro" id="IPR036770">
    <property type="entry name" value="Ankyrin_rpt-contain_sf"/>
</dbReference>
<dbReference type="EMBL" id="WHUW01000011">
    <property type="protein sequence ID" value="KAF8440956.1"/>
    <property type="molecule type" value="Genomic_DNA"/>
</dbReference>
<feature type="signal peptide" evidence="4">
    <location>
        <begin position="1"/>
        <end position="20"/>
    </location>
</feature>
<gene>
    <name evidence="5" type="ORF">L210DRAFT_3538793</name>
</gene>
<keyword evidence="1" id="KW-0677">Repeat</keyword>
<evidence type="ECO:0000256" key="2">
    <source>
        <dbReference type="ARBA" id="ARBA00023043"/>
    </source>
</evidence>
<dbReference type="GO" id="GO:0000976">
    <property type="term" value="F:transcription cis-regulatory region binding"/>
    <property type="evidence" value="ECO:0007669"/>
    <property type="project" value="TreeGrafter"/>
</dbReference>
<keyword evidence="2 3" id="KW-0040">ANK repeat</keyword>
<dbReference type="PROSITE" id="PS50297">
    <property type="entry name" value="ANK_REP_REGION"/>
    <property type="match status" value="2"/>
</dbReference>
<comment type="caution">
    <text evidence="5">The sequence shown here is derived from an EMBL/GenBank/DDBJ whole genome shotgun (WGS) entry which is preliminary data.</text>
</comment>
<evidence type="ECO:0000313" key="6">
    <source>
        <dbReference type="Proteomes" id="UP001194468"/>
    </source>
</evidence>
<feature type="repeat" description="ANK" evidence="3">
    <location>
        <begin position="195"/>
        <end position="217"/>
    </location>
</feature>
<reference evidence="5" key="2">
    <citation type="journal article" date="2020" name="Nat. Commun.">
        <title>Large-scale genome sequencing of mycorrhizal fungi provides insights into the early evolution of symbiotic traits.</title>
        <authorList>
            <person name="Miyauchi S."/>
            <person name="Kiss E."/>
            <person name="Kuo A."/>
            <person name="Drula E."/>
            <person name="Kohler A."/>
            <person name="Sanchez-Garcia M."/>
            <person name="Morin E."/>
            <person name="Andreopoulos B."/>
            <person name="Barry K.W."/>
            <person name="Bonito G."/>
            <person name="Buee M."/>
            <person name="Carver A."/>
            <person name="Chen C."/>
            <person name="Cichocki N."/>
            <person name="Clum A."/>
            <person name="Culley D."/>
            <person name="Crous P.W."/>
            <person name="Fauchery L."/>
            <person name="Girlanda M."/>
            <person name="Hayes R.D."/>
            <person name="Keri Z."/>
            <person name="LaButti K."/>
            <person name="Lipzen A."/>
            <person name="Lombard V."/>
            <person name="Magnuson J."/>
            <person name="Maillard F."/>
            <person name="Murat C."/>
            <person name="Nolan M."/>
            <person name="Ohm R.A."/>
            <person name="Pangilinan J."/>
            <person name="Pereira M.F."/>
            <person name="Perotto S."/>
            <person name="Peter M."/>
            <person name="Pfister S."/>
            <person name="Riley R."/>
            <person name="Sitrit Y."/>
            <person name="Stielow J.B."/>
            <person name="Szollosi G."/>
            <person name="Zifcakova L."/>
            <person name="Stursova M."/>
            <person name="Spatafora J.W."/>
            <person name="Tedersoo L."/>
            <person name="Vaario L.M."/>
            <person name="Yamada A."/>
            <person name="Yan M."/>
            <person name="Wang P."/>
            <person name="Xu J."/>
            <person name="Bruns T."/>
            <person name="Baldrian P."/>
            <person name="Vilgalys R."/>
            <person name="Dunand C."/>
            <person name="Henrissat B."/>
            <person name="Grigoriev I.V."/>
            <person name="Hibbett D."/>
            <person name="Nagy L.G."/>
            <person name="Martin F.M."/>
        </authorList>
    </citation>
    <scope>NUCLEOTIDE SEQUENCE</scope>
    <source>
        <strain evidence="5">BED1</strain>
    </source>
</reference>
<dbReference type="Pfam" id="PF00023">
    <property type="entry name" value="Ank"/>
    <property type="match status" value="1"/>
</dbReference>
<keyword evidence="4" id="KW-0732">Signal</keyword>
<dbReference type="InterPro" id="IPR050663">
    <property type="entry name" value="Ankyrin-SOCS_Box"/>
</dbReference>
<dbReference type="SUPFAM" id="SSF48403">
    <property type="entry name" value="Ankyrin repeat"/>
    <property type="match status" value="1"/>
</dbReference>
<organism evidence="5 6">
    <name type="scientific">Boletus edulis BED1</name>
    <dbReference type="NCBI Taxonomy" id="1328754"/>
    <lineage>
        <taxon>Eukaryota</taxon>
        <taxon>Fungi</taxon>
        <taxon>Dikarya</taxon>
        <taxon>Basidiomycota</taxon>
        <taxon>Agaricomycotina</taxon>
        <taxon>Agaricomycetes</taxon>
        <taxon>Agaricomycetidae</taxon>
        <taxon>Boletales</taxon>
        <taxon>Boletineae</taxon>
        <taxon>Boletaceae</taxon>
        <taxon>Boletoideae</taxon>
        <taxon>Boletus</taxon>
    </lineage>
</organism>
<dbReference type="PROSITE" id="PS50088">
    <property type="entry name" value="ANK_REPEAT"/>
    <property type="match status" value="2"/>
</dbReference>
<dbReference type="Gene3D" id="1.25.40.20">
    <property type="entry name" value="Ankyrin repeat-containing domain"/>
    <property type="match status" value="1"/>
</dbReference>
<keyword evidence="6" id="KW-1185">Reference proteome</keyword>
<dbReference type="Pfam" id="PF12796">
    <property type="entry name" value="Ank_2"/>
    <property type="match status" value="1"/>
</dbReference>
<accession>A0AAD4GF69</accession>
<dbReference type="PANTHER" id="PTHR24193">
    <property type="entry name" value="ANKYRIN REPEAT PROTEIN"/>
    <property type="match status" value="1"/>
</dbReference>
<dbReference type="AlphaFoldDB" id="A0AAD4GF69"/>
<reference evidence="5" key="1">
    <citation type="submission" date="2019-10" db="EMBL/GenBank/DDBJ databases">
        <authorList>
            <consortium name="DOE Joint Genome Institute"/>
            <person name="Kuo A."/>
            <person name="Miyauchi S."/>
            <person name="Kiss E."/>
            <person name="Drula E."/>
            <person name="Kohler A."/>
            <person name="Sanchez-Garcia M."/>
            <person name="Andreopoulos B."/>
            <person name="Barry K.W."/>
            <person name="Bonito G."/>
            <person name="Buee M."/>
            <person name="Carver A."/>
            <person name="Chen C."/>
            <person name="Cichocki N."/>
            <person name="Clum A."/>
            <person name="Culley D."/>
            <person name="Crous P.W."/>
            <person name="Fauchery L."/>
            <person name="Girlanda M."/>
            <person name="Hayes R."/>
            <person name="Keri Z."/>
            <person name="LaButti K."/>
            <person name="Lipzen A."/>
            <person name="Lombard V."/>
            <person name="Magnuson J."/>
            <person name="Maillard F."/>
            <person name="Morin E."/>
            <person name="Murat C."/>
            <person name="Nolan M."/>
            <person name="Ohm R."/>
            <person name="Pangilinan J."/>
            <person name="Pereira M."/>
            <person name="Perotto S."/>
            <person name="Peter M."/>
            <person name="Riley R."/>
            <person name="Sitrit Y."/>
            <person name="Stielow B."/>
            <person name="Szollosi G."/>
            <person name="Zifcakova L."/>
            <person name="Stursova M."/>
            <person name="Spatafora J.W."/>
            <person name="Tedersoo L."/>
            <person name="Vaario L.-M."/>
            <person name="Yamada A."/>
            <person name="Yan M."/>
            <person name="Wang P."/>
            <person name="Xu J."/>
            <person name="Bruns T."/>
            <person name="Baldrian P."/>
            <person name="Vilgalys R."/>
            <person name="Henrissat B."/>
            <person name="Grigoriev I.V."/>
            <person name="Hibbett D."/>
            <person name="Nagy L.G."/>
            <person name="Martin F.M."/>
        </authorList>
    </citation>
    <scope>NUCLEOTIDE SEQUENCE</scope>
    <source>
        <strain evidence="5">BED1</strain>
    </source>
</reference>
<evidence type="ECO:0000256" key="4">
    <source>
        <dbReference type="SAM" id="SignalP"/>
    </source>
</evidence>
<name>A0AAD4GF69_BOLED</name>
<dbReference type="Proteomes" id="UP001194468">
    <property type="component" value="Unassembled WGS sequence"/>
</dbReference>
<protein>
    <submittedName>
        <fullName evidence="5">Ankyrin repeat-containing domain protein</fullName>
    </submittedName>
</protein>
<dbReference type="GO" id="GO:0005634">
    <property type="term" value="C:nucleus"/>
    <property type="evidence" value="ECO:0007669"/>
    <property type="project" value="TreeGrafter"/>
</dbReference>
<proteinExistence type="predicted"/>
<dbReference type="InterPro" id="IPR002110">
    <property type="entry name" value="Ankyrin_rpt"/>
</dbReference>
<dbReference type="GO" id="GO:0045944">
    <property type="term" value="P:positive regulation of transcription by RNA polymerase II"/>
    <property type="evidence" value="ECO:0007669"/>
    <property type="project" value="TreeGrafter"/>
</dbReference>
<evidence type="ECO:0000313" key="5">
    <source>
        <dbReference type="EMBL" id="KAF8440956.1"/>
    </source>
</evidence>
<evidence type="ECO:0000256" key="1">
    <source>
        <dbReference type="ARBA" id="ARBA00022737"/>
    </source>
</evidence>
<evidence type="ECO:0000256" key="3">
    <source>
        <dbReference type="PROSITE-ProRule" id="PRU00023"/>
    </source>
</evidence>
<sequence length="274" mass="30355">MFFKLHTRVMLTLSPVLHMALRCFNRDKDVLEVVKFLVGHGCCPLEANSRGETPLHIAARRSEDSIAGYLIAQGASISTKASNGDTVFHFATSDVYSRIDDFKDYDLRALEMVKSFVGYGSDPAASNDDGETPFHNVVERWYIKTIKHLLSLNFLVPHDILFTAIQSGDNNSVDCRLIIETLIASGCDTQMPNSEGDAPLQVAIKMGKVETVKYLLSVASVHKSPLEDLLSSVALAPESVQDGMRRTILDCHTWLESPQADLLLLRSRSDVRES</sequence>
<feature type="repeat" description="ANK" evidence="3">
    <location>
        <begin position="50"/>
        <end position="82"/>
    </location>
</feature>